<accession>A0A507FDB9</accession>
<organism evidence="17 18">
    <name type="scientific">Chytriomyces confervae</name>
    <dbReference type="NCBI Taxonomy" id="246404"/>
    <lineage>
        <taxon>Eukaryota</taxon>
        <taxon>Fungi</taxon>
        <taxon>Fungi incertae sedis</taxon>
        <taxon>Chytridiomycota</taxon>
        <taxon>Chytridiomycota incertae sedis</taxon>
        <taxon>Chytridiomycetes</taxon>
        <taxon>Chytridiales</taxon>
        <taxon>Chytriomycetaceae</taxon>
        <taxon>Chytriomyces</taxon>
    </lineage>
</organism>
<dbReference type="Proteomes" id="UP000320333">
    <property type="component" value="Unassembled WGS sequence"/>
</dbReference>
<evidence type="ECO:0000256" key="5">
    <source>
        <dbReference type="ARBA" id="ARBA00018684"/>
    </source>
</evidence>
<evidence type="ECO:0000256" key="9">
    <source>
        <dbReference type="ARBA" id="ARBA00022792"/>
    </source>
</evidence>
<keyword evidence="10" id="KW-0249">Electron transport</keyword>
<evidence type="ECO:0000256" key="15">
    <source>
        <dbReference type="ARBA" id="ARBA00032528"/>
    </source>
</evidence>
<evidence type="ECO:0000259" key="16">
    <source>
        <dbReference type="Pfam" id="PF05347"/>
    </source>
</evidence>
<dbReference type="InterPro" id="IPR045292">
    <property type="entry name" value="Complex1_LYR_NDUFB9_LYRM3"/>
</dbReference>
<sequence length="114" mass="13664">MDMELRGQPLPMTHVQRVQRLYRQSLRLSADWYWERSEWREKAMLIRDYFEVNRGVTNMKEADELCNMTEVILAKYHHPAPFKYATAPGGTKWERNIPFPKELLDKFVPFDNST</sequence>
<dbReference type="CDD" id="cd20263">
    <property type="entry name" value="Complex1_LYR_NDUFB9_LYRM3"/>
    <property type="match status" value="1"/>
</dbReference>
<evidence type="ECO:0000313" key="17">
    <source>
        <dbReference type="EMBL" id="TPX73276.1"/>
    </source>
</evidence>
<dbReference type="PANTHER" id="PTHR12868">
    <property type="entry name" value="NADH-UBIQUINONE OXIDOREDUCTASE B22 SUBUNIT"/>
    <property type="match status" value="1"/>
</dbReference>
<evidence type="ECO:0000313" key="18">
    <source>
        <dbReference type="Proteomes" id="UP000320333"/>
    </source>
</evidence>
<dbReference type="AlphaFoldDB" id="A0A507FDB9"/>
<evidence type="ECO:0000256" key="10">
    <source>
        <dbReference type="ARBA" id="ARBA00022982"/>
    </source>
</evidence>
<keyword evidence="11" id="KW-0007">Acetylation</keyword>
<proteinExistence type="inferred from homology"/>
<name>A0A507FDB9_9FUNG</name>
<evidence type="ECO:0000256" key="7">
    <source>
        <dbReference type="ARBA" id="ARBA00022553"/>
    </source>
</evidence>
<dbReference type="Pfam" id="PF05347">
    <property type="entry name" value="Complex1_LYR"/>
    <property type="match status" value="1"/>
</dbReference>
<comment type="subunit">
    <text evidence="4">Mammalian complex I is composed of 45 different subunits.</text>
</comment>
<evidence type="ECO:0000256" key="13">
    <source>
        <dbReference type="ARBA" id="ARBA00023136"/>
    </source>
</evidence>
<dbReference type="GO" id="GO:0006120">
    <property type="term" value="P:mitochondrial electron transport, NADH to ubiquinone"/>
    <property type="evidence" value="ECO:0007669"/>
    <property type="project" value="InterPro"/>
</dbReference>
<evidence type="ECO:0000256" key="1">
    <source>
        <dbReference type="ARBA" id="ARBA00002920"/>
    </source>
</evidence>
<comment type="function">
    <text evidence="1">Accessory subunit of the mitochondrial membrane respiratory chain NADH dehydrogenase (Complex I), that is believed to be not involved in catalysis. Complex I functions in the transfer of electrons from NADH to the respiratory chain. The immediate electron acceptor for the enzyme is believed to be ubiquinone.</text>
</comment>
<evidence type="ECO:0000256" key="14">
    <source>
        <dbReference type="ARBA" id="ARBA00030192"/>
    </source>
</evidence>
<evidence type="ECO:0000256" key="12">
    <source>
        <dbReference type="ARBA" id="ARBA00023128"/>
    </source>
</evidence>
<dbReference type="GO" id="GO:0005743">
    <property type="term" value="C:mitochondrial inner membrane"/>
    <property type="evidence" value="ECO:0007669"/>
    <property type="project" value="UniProtKB-SubCell"/>
</dbReference>
<keyword evidence="12" id="KW-0496">Mitochondrion</keyword>
<evidence type="ECO:0000256" key="4">
    <source>
        <dbReference type="ARBA" id="ARBA00011790"/>
    </source>
</evidence>
<comment type="caution">
    <text evidence="17">The sequence shown here is derived from an EMBL/GenBank/DDBJ whole genome shotgun (WGS) entry which is preliminary data.</text>
</comment>
<evidence type="ECO:0000256" key="8">
    <source>
        <dbReference type="ARBA" id="ARBA00022660"/>
    </source>
</evidence>
<keyword evidence="9" id="KW-0999">Mitochondrion inner membrane</keyword>
<evidence type="ECO:0000256" key="11">
    <source>
        <dbReference type="ARBA" id="ARBA00022990"/>
    </source>
</evidence>
<keyword evidence="13" id="KW-0472">Membrane</keyword>
<comment type="subcellular location">
    <subcellularLocation>
        <location evidence="2">Mitochondrion inner membrane</location>
        <topology evidence="2">Peripheral membrane protein</topology>
        <orientation evidence="2">Matrix side</orientation>
    </subcellularLocation>
</comment>
<keyword evidence="6" id="KW-0813">Transport</keyword>
<feature type="domain" description="Complex 1 LYR protein" evidence="16">
    <location>
        <begin position="16"/>
        <end position="65"/>
    </location>
</feature>
<dbReference type="PANTHER" id="PTHR12868:SF0">
    <property type="entry name" value="NADH DEHYDROGENASE [UBIQUINONE] 1 BETA SUBCOMPLEX SUBUNIT 9"/>
    <property type="match status" value="1"/>
</dbReference>
<dbReference type="InterPro" id="IPR008011">
    <property type="entry name" value="Complex1_LYR_dom"/>
</dbReference>
<reference evidence="17 18" key="1">
    <citation type="journal article" date="2019" name="Sci. Rep.">
        <title>Comparative genomics of chytrid fungi reveal insights into the obligate biotrophic and pathogenic lifestyle of Synchytrium endobioticum.</title>
        <authorList>
            <person name="van de Vossenberg B.T.L.H."/>
            <person name="Warris S."/>
            <person name="Nguyen H.D.T."/>
            <person name="van Gent-Pelzer M.P.E."/>
            <person name="Joly D.L."/>
            <person name="van de Geest H.C."/>
            <person name="Bonants P.J.M."/>
            <person name="Smith D.S."/>
            <person name="Levesque C.A."/>
            <person name="van der Lee T.A.J."/>
        </authorList>
    </citation>
    <scope>NUCLEOTIDE SEQUENCE [LARGE SCALE GENOMIC DNA]</scope>
    <source>
        <strain evidence="17 18">CBS 675.73</strain>
    </source>
</reference>
<protein>
    <recommendedName>
        <fullName evidence="5">NADH dehydrogenase [ubiquinone] 1 beta subcomplex subunit 9</fullName>
    </recommendedName>
    <alternativeName>
        <fullName evidence="14">Complex I-B22</fullName>
    </alternativeName>
    <alternativeName>
        <fullName evidence="15">NADH-ubiquinone oxidoreductase B22 subunit</fullName>
    </alternativeName>
</protein>
<comment type="similarity">
    <text evidence="3">Belongs to the complex I LYR family.</text>
</comment>
<dbReference type="EMBL" id="QEAP01000197">
    <property type="protein sequence ID" value="TPX73276.1"/>
    <property type="molecule type" value="Genomic_DNA"/>
</dbReference>
<gene>
    <name evidence="17" type="ORF">CcCBS67573_g05467</name>
</gene>
<dbReference type="InterPro" id="IPR033034">
    <property type="entry name" value="NDUFB9"/>
</dbReference>
<evidence type="ECO:0000256" key="2">
    <source>
        <dbReference type="ARBA" id="ARBA00004443"/>
    </source>
</evidence>
<dbReference type="STRING" id="246404.A0A507FDB9"/>
<evidence type="ECO:0000256" key="6">
    <source>
        <dbReference type="ARBA" id="ARBA00022448"/>
    </source>
</evidence>
<keyword evidence="8" id="KW-0679">Respiratory chain</keyword>
<keyword evidence="7" id="KW-0597">Phosphoprotein</keyword>
<evidence type="ECO:0000256" key="3">
    <source>
        <dbReference type="ARBA" id="ARBA00009508"/>
    </source>
</evidence>
<dbReference type="OrthoDB" id="13598at2759"/>
<keyword evidence="18" id="KW-1185">Reference proteome</keyword>